<comment type="similarity">
    <text evidence="3">Belongs to the wax synthase family.</text>
</comment>
<evidence type="ECO:0000259" key="9">
    <source>
        <dbReference type="Pfam" id="PF13813"/>
    </source>
</evidence>
<dbReference type="AlphaFoldDB" id="A0A015HZW0"/>
<feature type="transmembrane region" description="Helical" evidence="8">
    <location>
        <begin position="389"/>
        <end position="407"/>
    </location>
</feature>
<evidence type="ECO:0000313" key="10">
    <source>
        <dbReference type="EMBL" id="EXX50177.1"/>
    </source>
</evidence>
<comment type="caution">
    <text evidence="10">The sequence shown here is derived from an EMBL/GenBank/DDBJ whole genome shotgun (WGS) entry which is preliminary data.</text>
</comment>
<dbReference type="GO" id="GO:0008374">
    <property type="term" value="F:O-acyltransferase activity"/>
    <property type="evidence" value="ECO:0007669"/>
    <property type="project" value="InterPro"/>
</dbReference>
<comment type="subcellular location">
    <subcellularLocation>
        <location evidence="1">Membrane</location>
        <topology evidence="1">Multi-pass membrane protein</topology>
    </subcellularLocation>
</comment>
<evidence type="ECO:0000256" key="7">
    <source>
        <dbReference type="ARBA" id="ARBA00023136"/>
    </source>
</evidence>
<feature type="transmembrane region" description="Helical" evidence="8">
    <location>
        <begin position="76"/>
        <end position="93"/>
    </location>
</feature>
<evidence type="ECO:0000256" key="6">
    <source>
        <dbReference type="ARBA" id="ARBA00022989"/>
    </source>
</evidence>
<keyword evidence="7 8" id="KW-0472">Membrane</keyword>
<dbReference type="PANTHER" id="PTHR31595">
    <property type="entry name" value="LONG-CHAIN-ALCOHOL O-FATTY-ACYLTRANSFERASE 3-RELATED"/>
    <property type="match status" value="1"/>
</dbReference>
<evidence type="ECO:0000256" key="8">
    <source>
        <dbReference type="SAM" id="Phobius"/>
    </source>
</evidence>
<organism evidence="10 11">
    <name type="scientific">Rhizophagus irregularis (strain DAOM 197198w)</name>
    <name type="common">Glomus intraradices</name>
    <dbReference type="NCBI Taxonomy" id="1432141"/>
    <lineage>
        <taxon>Eukaryota</taxon>
        <taxon>Fungi</taxon>
        <taxon>Fungi incertae sedis</taxon>
        <taxon>Mucoromycota</taxon>
        <taxon>Glomeromycotina</taxon>
        <taxon>Glomeromycetes</taxon>
        <taxon>Glomerales</taxon>
        <taxon>Glomeraceae</taxon>
        <taxon>Rhizophagus</taxon>
    </lineage>
</organism>
<feature type="transmembrane region" description="Helical" evidence="8">
    <location>
        <begin position="419"/>
        <end position="437"/>
    </location>
</feature>
<keyword evidence="4" id="KW-0808">Transferase</keyword>
<reference evidence="10 11" key="1">
    <citation type="submission" date="2014-02" db="EMBL/GenBank/DDBJ databases">
        <title>Single nucleus genome sequencing reveals high similarity among nuclei of an endomycorrhizal fungus.</title>
        <authorList>
            <person name="Lin K."/>
            <person name="Geurts R."/>
            <person name="Zhang Z."/>
            <person name="Limpens E."/>
            <person name="Saunders D.G."/>
            <person name="Mu D."/>
            <person name="Pang E."/>
            <person name="Cao H."/>
            <person name="Cha H."/>
            <person name="Lin T."/>
            <person name="Zhou Q."/>
            <person name="Shang Y."/>
            <person name="Li Y."/>
            <person name="Ivanov S."/>
            <person name="Sharma T."/>
            <person name="Velzen R.V."/>
            <person name="Ruijter N.D."/>
            <person name="Aanen D.K."/>
            <person name="Win J."/>
            <person name="Kamoun S."/>
            <person name="Bisseling T."/>
            <person name="Huang S."/>
        </authorList>
    </citation>
    <scope>NUCLEOTIDE SEQUENCE [LARGE SCALE GENOMIC DNA]</scope>
    <source>
        <strain evidence="11">DAOM197198w</strain>
    </source>
</reference>
<dbReference type="GO" id="GO:0016020">
    <property type="term" value="C:membrane"/>
    <property type="evidence" value="ECO:0007669"/>
    <property type="project" value="UniProtKB-SubCell"/>
</dbReference>
<feature type="transmembrane region" description="Helical" evidence="8">
    <location>
        <begin position="251"/>
        <end position="268"/>
    </location>
</feature>
<keyword evidence="11" id="KW-1185">Reference proteome</keyword>
<keyword evidence="5 8" id="KW-0812">Transmembrane</keyword>
<keyword evidence="6 8" id="KW-1133">Transmembrane helix</keyword>
<feature type="domain" description="Wax synthase" evidence="9">
    <location>
        <begin position="308"/>
        <end position="391"/>
    </location>
</feature>
<evidence type="ECO:0000256" key="4">
    <source>
        <dbReference type="ARBA" id="ARBA00022679"/>
    </source>
</evidence>
<feature type="transmembrane region" description="Helical" evidence="8">
    <location>
        <begin position="355"/>
        <end position="377"/>
    </location>
</feature>
<dbReference type="Proteomes" id="UP000022910">
    <property type="component" value="Unassembled WGS sequence"/>
</dbReference>
<feature type="transmembrane region" description="Helical" evidence="8">
    <location>
        <begin position="99"/>
        <end position="119"/>
    </location>
</feature>
<dbReference type="InterPro" id="IPR032805">
    <property type="entry name" value="Wax_synthase_dom"/>
</dbReference>
<evidence type="ECO:0000256" key="2">
    <source>
        <dbReference type="ARBA" id="ARBA00005179"/>
    </source>
</evidence>
<dbReference type="OrthoDB" id="1077582at2759"/>
<protein>
    <recommendedName>
        <fullName evidence="9">Wax synthase domain-containing protein</fullName>
    </recommendedName>
</protein>
<accession>A0A015HZW0</accession>
<dbReference type="GO" id="GO:0006629">
    <property type="term" value="P:lipid metabolic process"/>
    <property type="evidence" value="ECO:0007669"/>
    <property type="project" value="InterPro"/>
</dbReference>
<dbReference type="HOGENOM" id="CLU_052393_1_0_1"/>
<dbReference type="InterPro" id="IPR044851">
    <property type="entry name" value="Wax_synthase"/>
</dbReference>
<dbReference type="EMBL" id="JEMT01030161">
    <property type="protein sequence ID" value="EXX50177.1"/>
    <property type="molecule type" value="Genomic_DNA"/>
</dbReference>
<sequence length="464" mass="54635">MSSTSQFNIFAKSNLVYIPLSITIAHTLNFIINSPLSTWQKFPPELPNSVYSSIFFTPMLLFISLTFEPIRTKKRFYVLLSLALLFVSIPLIYRGKKLPLHNIFVIIALNYGIKMFLFLKFHRTYNNSKNLKEFKSYLWSIFNWRLDSYIIPPNSENSNEKEKSLIIKSPTTSQINKKLFKCLIIILAKWLILEFTSSTYIISTKWATEIPEKVFQVRLLEFFTKGITPITIPSILHMLHFFAIVYLRFSINYHVFGFIIAIIFRLFFHSTSEKNQYKPILIQYGLLTPTEYVSLKEWMISFIFNTKSLFSEPWMASSPRDFWSTRWQLFLNETFKELGFLPVRNLLIPFVPRKIANMMGVLGAFAISSLLHEYLIIGNYNIWTGEQTFFFMIHGVIFILWEVIFGYEKKNEITMVKRFLKWGLLLVINLLVFPAFIEPSLRNYKVSSIPTFTTVYIQRFINNL</sequence>
<dbReference type="PANTHER" id="PTHR31595:SF57">
    <property type="entry name" value="OS04G0481900 PROTEIN"/>
    <property type="match status" value="1"/>
</dbReference>
<evidence type="ECO:0000256" key="3">
    <source>
        <dbReference type="ARBA" id="ARBA00007282"/>
    </source>
</evidence>
<comment type="pathway">
    <text evidence="2">Secondary metabolite biosynthesis.</text>
</comment>
<dbReference type="Pfam" id="PF13813">
    <property type="entry name" value="MBOAT_2"/>
    <property type="match status" value="1"/>
</dbReference>
<feature type="transmembrane region" description="Helical" evidence="8">
    <location>
        <begin position="15"/>
        <end position="36"/>
    </location>
</feature>
<evidence type="ECO:0000256" key="1">
    <source>
        <dbReference type="ARBA" id="ARBA00004141"/>
    </source>
</evidence>
<evidence type="ECO:0000256" key="5">
    <source>
        <dbReference type="ARBA" id="ARBA00022692"/>
    </source>
</evidence>
<name>A0A015HZW0_RHIIW</name>
<evidence type="ECO:0000313" key="11">
    <source>
        <dbReference type="Proteomes" id="UP000022910"/>
    </source>
</evidence>
<feature type="transmembrane region" description="Helical" evidence="8">
    <location>
        <begin position="48"/>
        <end position="67"/>
    </location>
</feature>
<proteinExistence type="inferred from homology"/>
<dbReference type="STRING" id="1432141.A0A015HZW0"/>
<gene>
    <name evidence="10" type="ORF">RirG_273330</name>
</gene>